<dbReference type="GO" id="GO:0050664">
    <property type="term" value="F:oxidoreductase activity, acting on NAD(P)H, oxygen as acceptor"/>
    <property type="evidence" value="ECO:0007669"/>
    <property type="project" value="TreeGrafter"/>
</dbReference>
<reference evidence="4" key="1">
    <citation type="submission" date="2022-08" db="EMBL/GenBank/DDBJ databases">
        <authorList>
            <consortium name="DOE Joint Genome Institute"/>
            <person name="Min B."/>
            <person name="Riley R."/>
            <person name="Sierra-Patev S."/>
            <person name="Naranjo-Ortiz M."/>
            <person name="Looney B."/>
            <person name="Konkel Z."/>
            <person name="Slot J.C."/>
            <person name="Sakamoto Y."/>
            <person name="Steenwyk J.L."/>
            <person name="Rokas A."/>
            <person name="Carro J."/>
            <person name="Camarero S."/>
            <person name="Ferreira P."/>
            <person name="Molpeceres G."/>
            <person name="Ruiz-Duenas F.J."/>
            <person name="Serrano A."/>
            <person name="Henrissat B."/>
            <person name="Drula E."/>
            <person name="Hughes K.W."/>
            <person name="Mata J.L."/>
            <person name="Ishikawa N.K."/>
            <person name="Vargas-Isla R."/>
            <person name="Ushijima S."/>
            <person name="Smith C.A."/>
            <person name="Ahrendt S."/>
            <person name="Andreopoulos W."/>
            <person name="He G."/>
            <person name="Labutti K."/>
            <person name="Lipzen A."/>
            <person name="Ng V."/>
            <person name="Sandor L."/>
            <person name="Barry K."/>
            <person name="Martinez A.T."/>
            <person name="Xiao Y."/>
            <person name="Gibbons J.G."/>
            <person name="Terashima K."/>
            <person name="Hibbett D.S."/>
            <person name="Grigoriev I.V."/>
        </authorList>
    </citation>
    <scope>NUCLEOTIDE SEQUENCE</scope>
    <source>
        <strain evidence="4">Sp2 HRB7682 ss15</strain>
    </source>
</reference>
<evidence type="ECO:0000313" key="4">
    <source>
        <dbReference type="EMBL" id="KAJ4465396.1"/>
    </source>
</evidence>
<evidence type="ECO:0000313" key="5">
    <source>
        <dbReference type="Proteomes" id="UP001150238"/>
    </source>
</evidence>
<dbReference type="Pfam" id="PF13561">
    <property type="entry name" value="adh_short_C2"/>
    <property type="match status" value="1"/>
</dbReference>
<dbReference type="InterPro" id="IPR002347">
    <property type="entry name" value="SDR_fam"/>
</dbReference>
<evidence type="ECO:0000256" key="2">
    <source>
        <dbReference type="ARBA" id="ARBA00022857"/>
    </source>
</evidence>
<name>A0A9W9DDS8_9AGAR</name>
<evidence type="ECO:0000256" key="3">
    <source>
        <dbReference type="ARBA" id="ARBA00023002"/>
    </source>
</evidence>
<comment type="similarity">
    <text evidence="1">Belongs to the short-chain dehydrogenases/reductases (SDR) family.</text>
</comment>
<dbReference type="PRINTS" id="PR00080">
    <property type="entry name" value="SDRFAMILY"/>
</dbReference>
<accession>A0A9W9DDS8</accession>
<dbReference type="InterPro" id="IPR020904">
    <property type="entry name" value="Sc_DH/Rdtase_CS"/>
</dbReference>
<proteinExistence type="inferred from homology"/>
<gene>
    <name evidence="4" type="ORF">C8J55DRAFT_538613</name>
</gene>
<sequence length="305" mass="32565">MASITNPDARNDLTKRVLAQMTLSQASNPLTAPLPLPKENFTPSERARRRFAIEGNAIVTGAGGIGLSAIRALLEHGASGIAIFDVPVSYATSTPAINDLKKDFPQAKIATYNVDVRDEELVNKTVDLVIEDFGVVDMLLCFAGVVGCEHAHELKADDWKRVMDVNVTGSWFCAQAVGKKMIAQKSGGSILFTASISGHRVNFPQPQVAYNTSKAAVLQLTRSLAAEWSSFGIRVNSLSPGYMDTILNEGAGLAASRAIWADRNPMGRMGDVEELSGAVILLCSKQAGRYINGVDIVVDGGGIIF</sequence>
<evidence type="ECO:0008006" key="6">
    <source>
        <dbReference type="Google" id="ProtNLM"/>
    </source>
</evidence>
<dbReference type="AlphaFoldDB" id="A0A9W9DDS8"/>
<dbReference type="Proteomes" id="UP001150238">
    <property type="component" value="Unassembled WGS sequence"/>
</dbReference>
<dbReference type="GO" id="GO:0016616">
    <property type="term" value="F:oxidoreductase activity, acting on the CH-OH group of donors, NAD or NADP as acceptor"/>
    <property type="evidence" value="ECO:0007669"/>
    <property type="project" value="UniProtKB-ARBA"/>
</dbReference>
<evidence type="ECO:0000256" key="1">
    <source>
        <dbReference type="ARBA" id="ARBA00006484"/>
    </source>
</evidence>
<dbReference type="Gene3D" id="3.40.50.720">
    <property type="entry name" value="NAD(P)-binding Rossmann-like Domain"/>
    <property type="match status" value="1"/>
</dbReference>
<dbReference type="PANTHER" id="PTHR43008">
    <property type="entry name" value="BENZIL REDUCTASE"/>
    <property type="match status" value="1"/>
</dbReference>
<keyword evidence="3" id="KW-0560">Oxidoreductase</keyword>
<dbReference type="PANTHER" id="PTHR43008:SF4">
    <property type="entry name" value="CHAIN DEHYDROGENASE, PUTATIVE (AFU_ORTHOLOGUE AFUA_4G08710)-RELATED"/>
    <property type="match status" value="1"/>
</dbReference>
<dbReference type="EMBL" id="JANVFS010000051">
    <property type="protein sequence ID" value="KAJ4465396.1"/>
    <property type="molecule type" value="Genomic_DNA"/>
</dbReference>
<dbReference type="InterPro" id="IPR036291">
    <property type="entry name" value="NAD(P)-bd_dom_sf"/>
</dbReference>
<keyword evidence="2" id="KW-0521">NADP</keyword>
<dbReference type="SUPFAM" id="SSF51735">
    <property type="entry name" value="NAD(P)-binding Rossmann-fold domains"/>
    <property type="match status" value="1"/>
</dbReference>
<comment type="caution">
    <text evidence="4">The sequence shown here is derived from an EMBL/GenBank/DDBJ whole genome shotgun (WGS) entry which is preliminary data.</text>
</comment>
<reference evidence="4" key="2">
    <citation type="journal article" date="2023" name="Proc. Natl. Acad. Sci. U.S.A.">
        <title>A global phylogenomic analysis of the shiitake genus Lentinula.</title>
        <authorList>
            <person name="Sierra-Patev S."/>
            <person name="Min B."/>
            <person name="Naranjo-Ortiz M."/>
            <person name="Looney B."/>
            <person name="Konkel Z."/>
            <person name="Slot J.C."/>
            <person name="Sakamoto Y."/>
            <person name="Steenwyk J.L."/>
            <person name="Rokas A."/>
            <person name="Carro J."/>
            <person name="Camarero S."/>
            <person name="Ferreira P."/>
            <person name="Molpeceres G."/>
            <person name="Ruiz-Duenas F.J."/>
            <person name="Serrano A."/>
            <person name="Henrissat B."/>
            <person name="Drula E."/>
            <person name="Hughes K.W."/>
            <person name="Mata J.L."/>
            <person name="Ishikawa N.K."/>
            <person name="Vargas-Isla R."/>
            <person name="Ushijima S."/>
            <person name="Smith C.A."/>
            <person name="Donoghue J."/>
            <person name="Ahrendt S."/>
            <person name="Andreopoulos W."/>
            <person name="He G."/>
            <person name="LaButti K."/>
            <person name="Lipzen A."/>
            <person name="Ng V."/>
            <person name="Riley R."/>
            <person name="Sandor L."/>
            <person name="Barry K."/>
            <person name="Martinez A.T."/>
            <person name="Xiao Y."/>
            <person name="Gibbons J.G."/>
            <person name="Terashima K."/>
            <person name="Grigoriev I.V."/>
            <person name="Hibbett D."/>
        </authorList>
    </citation>
    <scope>NUCLEOTIDE SEQUENCE</scope>
    <source>
        <strain evidence="4">Sp2 HRB7682 ss15</strain>
    </source>
</reference>
<dbReference type="PROSITE" id="PS00061">
    <property type="entry name" value="ADH_SHORT"/>
    <property type="match status" value="1"/>
</dbReference>
<protein>
    <recommendedName>
        <fullName evidence="6">NAD(P)-binding protein</fullName>
    </recommendedName>
</protein>
<organism evidence="4 5">
    <name type="scientific">Lentinula lateritia</name>
    <dbReference type="NCBI Taxonomy" id="40482"/>
    <lineage>
        <taxon>Eukaryota</taxon>
        <taxon>Fungi</taxon>
        <taxon>Dikarya</taxon>
        <taxon>Basidiomycota</taxon>
        <taxon>Agaricomycotina</taxon>
        <taxon>Agaricomycetes</taxon>
        <taxon>Agaricomycetidae</taxon>
        <taxon>Agaricales</taxon>
        <taxon>Marasmiineae</taxon>
        <taxon>Omphalotaceae</taxon>
        <taxon>Lentinula</taxon>
    </lineage>
</organism>
<dbReference type="PRINTS" id="PR00081">
    <property type="entry name" value="GDHRDH"/>
</dbReference>
<dbReference type="FunFam" id="3.40.50.720:FF:000084">
    <property type="entry name" value="Short-chain dehydrogenase reductase"/>
    <property type="match status" value="1"/>
</dbReference>